<sequence length="195" mass="18860">MSTNSGSTGSTPTAAPTADGVSDNSASSGGASGSSGSSGSSDTSQVSSTGSGASAGSGRCHTADLSFAVAPGSGAQSVGSAGGVIIKMTNNGAGTCTMKGYPGVDLVGGGRTWSLSRQTSVTPHAVTVAQGHSTSFTITYLPFAAGDGQELDVKTVVITPPNDTTSAKVAWDFQPVLLQDGATHPGTYVGPVGAE</sequence>
<feature type="region of interest" description="Disordered" evidence="1">
    <location>
        <begin position="1"/>
        <end position="57"/>
    </location>
</feature>
<accession>A0ABS2U248</accession>
<name>A0ABS2U248_9ACTN</name>
<comment type="caution">
    <text evidence="3">The sequence shown here is derived from an EMBL/GenBank/DDBJ whole genome shotgun (WGS) entry which is preliminary data.</text>
</comment>
<feature type="domain" description="DUF4232" evidence="2">
    <location>
        <begin position="60"/>
        <end position="175"/>
    </location>
</feature>
<reference evidence="3 4" key="1">
    <citation type="submission" date="2021-01" db="EMBL/GenBank/DDBJ databases">
        <title>Streptomyces acididurans sp. nov., isolated from a peat swamp forest soil.</title>
        <authorList>
            <person name="Chantavorakit T."/>
            <person name="Duangmal K."/>
        </authorList>
    </citation>
    <scope>NUCLEOTIDE SEQUENCE [LARGE SCALE GENOMIC DNA]</scope>
    <source>
        <strain evidence="3 4">KK5PA1</strain>
    </source>
</reference>
<dbReference type="Pfam" id="PF14016">
    <property type="entry name" value="DUF4232"/>
    <property type="match status" value="1"/>
</dbReference>
<dbReference type="EMBL" id="JADKYB010000027">
    <property type="protein sequence ID" value="MBM9509668.1"/>
    <property type="molecule type" value="Genomic_DNA"/>
</dbReference>
<evidence type="ECO:0000313" key="4">
    <source>
        <dbReference type="Proteomes" id="UP000749040"/>
    </source>
</evidence>
<protein>
    <submittedName>
        <fullName evidence="3">DUF4232 domain-containing protein</fullName>
    </submittedName>
</protein>
<evidence type="ECO:0000256" key="1">
    <source>
        <dbReference type="SAM" id="MobiDB-lite"/>
    </source>
</evidence>
<gene>
    <name evidence="3" type="ORF">ITX44_34960</name>
</gene>
<organism evidence="3 4">
    <name type="scientific">Actinacidiphila acididurans</name>
    <dbReference type="NCBI Taxonomy" id="2784346"/>
    <lineage>
        <taxon>Bacteria</taxon>
        <taxon>Bacillati</taxon>
        <taxon>Actinomycetota</taxon>
        <taxon>Actinomycetes</taxon>
        <taxon>Kitasatosporales</taxon>
        <taxon>Streptomycetaceae</taxon>
        <taxon>Actinacidiphila</taxon>
    </lineage>
</organism>
<proteinExistence type="predicted"/>
<dbReference type="InterPro" id="IPR025326">
    <property type="entry name" value="DUF4232"/>
</dbReference>
<dbReference type="RefSeq" id="WP_205363032.1">
    <property type="nucleotide sequence ID" value="NZ_JADKYB010000027.1"/>
</dbReference>
<evidence type="ECO:0000259" key="2">
    <source>
        <dbReference type="Pfam" id="PF14016"/>
    </source>
</evidence>
<keyword evidence="4" id="KW-1185">Reference proteome</keyword>
<dbReference type="Proteomes" id="UP000749040">
    <property type="component" value="Unassembled WGS sequence"/>
</dbReference>
<evidence type="ECO:0000313" key="3">
    <source>
        <dbReference type="EMBL" id="MBM9509668.1"/>
    </source>
</evidence>